<gene>
    <name evidence="10" type="ORF">D4764_17G0003640</name>
</gene>
<evidence type="ECO:0000256" key="7">
    <source>
        <dbReference type="ARBA" id="ARBA00075714"/>
    </source>
</evidence>
<dbReference type="SUPFAM" id="SSF48371">
    <property type="entry name" value="ARM repeat"/>
    <property type="match status" value="1"/>
</dbReference>
<dbReference type="Pfam" id="PF02854">
    <property type="entry name" value="MIF4G"/>
    <property type="match status" value="1"/>
</dbReference>
<comment type="caution">
    <text evidence="10">The sequence shown here is derived from an EMBL/GenBank/DDBJ whole genome shotgun (WGS) entry which is preliminary data.</text>
</comment>
<dbReference type="InterPro" id="IPR050781">
    <property type="entry name" value="CWC22_splicing_factor"/>
</dbReference>
<dbReference type="PROSITE" id="PS51366">
    <property type="entry name" value="MI"/>
    <property type="match status" value="1"/>
</dbReference>
<evidence type="ECO:0000256" key="8">
    <source>
        <dbReference type="SAM" id="MobiDB-lite"/>
    </source>
</evidence>
<protein>
    <recommendedName>
        <fullName evidence="6">Nucleolar MIF4G domain-containing protein 1</fullName>
    </recommendedName>
    <alternativeName>
        <fullName evidence="7">SGD1 homolog</fullName>
    </alternativeName>
</protein>
<feature type="compositionally biased region" description="Acidic residues" evidence="8">
    <location>
        <begin position="284"/>
        <end position="294"/>
    </location>
</feature>
<dbReference type="SMART" id="SM00544">
    <property type="entry name" value="MA3"/>
    <property type="match status" value="1"/>
</dbReference>
<feature type="compositionally biased region" description="Basic and acidic residues" evidence="8">
    <location>
        <begin position="140"/>
        <end position="149"/>
    </location>
</feature>
<evidence type="ECO:0000256" key="6">
    <source>
        <dbReference type="ARBA" id="ARBA00072504"/>
    </source>
</evidence>
<comment type="subunit">
    <text evidence="5">May interact with EIF4A1, EIF4A2 and EIF4A3. Interacts with PPP1CA and PPP1CC.</text>
</comment>
<dbReference type="AlphaFoldDB" id="A0A5C6NWC0"/>
<proteinExistence type="inferred from homology"/>
<accession>A0A5C6NWC0</accession>
<dbReference type="FunFam" id="1.25.40.180:FF:000032">
    <property type="entry name" value="Nucleolar MIF4G domain-containing protein 1"/>
    <property type="match status" value="1"/>
</dbReference>
<dbReference type="Pfam" id="PF02847">
    <property type="entry name" value="MA3"/>
    <property type="match status" value="1"/>
</dbReference>
<dbReference type="InterPro" id="IPR003890">
    <property type="entry name" value="MIF4G-like_typ-3"/>
</dbReference>
<dbReference type="PANTHER" id="PTHR18034">
    <property type="entry name" value="CELL CYCLE CONTROL PROTEIN CWF22-RELATED"/>
    <property type="match status" value="1"/>
</dbReference>
<feature type="region of interest" description="Disordered" evidence="8">
    <location>
        <begin position="213"/>
        <end position="323"/>
    </location>
</feature>
<feature type="compositionally biased region" description="Basic residues" evidence="8">
    <location>
        <begin position="45"/>
        <end position="68"/>
    </location>
</feature>
<dbReference type="EMBL" id="RHFK02000009">
    <property type="protein sequence ID" value="TWW70881.1"/>
    <property type="molecule type" value="Genomic_DNA"/>
</dbReference>
<evidence type="ECO:0000313" key="10">
    <source>
        <dbReference type="EMBL" id="TWW70881.1"/>
    </source>
</evidence>
<name>A0A5C6NWC0_9TELE</name>
<feature type="compositionally biased region" description="Acidic residues" evidence="8">
    <location>
        <begin position="223"/>
        <end position="276"/>
    </location>
</feature>
<dbReference type="SMART" id="SM00543">
    <property type="entry name" value="MIF4G"/>
    <property type="match status" value="1"/>
</dbReference>
<evidence type="ECO:0000256" key="3">
    <source>
        <dbReference type="ARBA" id="ARBA00023242"/>
    </source>
</evidence>
<sequence length="828" mass="93462">MKGKIKQKSKKPKGNEVLQKYMVAVGEFIKSEAGAEDGEHDRGLRFVKKKSRKELRKEKRKMKKAKMKSHYEGKKSTSSPEQVGGKSSSSPADKRQPKKKKTEETKKDLSQMQSSKSREDPGNESNSKSSTKTSTKKVNRLQESRKRALLEANEDEDREIKRLERCLGFNKRKNKKNLPQSFMADGLDYILGMLDSGGSAAAVYDGDEDMDTAKEKFQKLGEDESQLSGDEDNSDDDDDEMSGDEGSLEENDLEEEGDEDELDEEEGAEMEDEAPEDNAATSDDGSEVDEEDANATDSKSDTVASGAGKYIPPHLRTNEDGKRKAALQRLKRNVKGLVNRLSEPNMAYVSGQLEELYMSTSRKDMNDTLTEVLLAACVTPALMPDRLLTEHILLVSILHYSVGLEVGASFLETVVRKFDEVYKNPSEGKECDNLLAIIGHLYNFQVVHSLLIFDILKLLVKGFAEKDVELVLFMLRNVGFALRKDDALALKELISEGQRKAGEMGSKFQDQTRVRFMLETMLALKNNDMRKIPGYNPEPVERLRKLQRSLVDQSGGRRQRHETEGSLDNLLAAEQVGRWWIVGSSWSGAPMIDEDGKMNSKQSSVEGQFSAKVLKLARKQRMNTEVRRNIFCVIMTSEDYLDAFEKLIRMGLKDKQEREIVHVLMDCCLQEKSFNAFYAVLAEKFCSYDRRFQMTFQFSLWDKFKELSNLPSSTFNNLSQLVACFLQRKCLSLSILKVIEFGELDKPTVRFLRQVLTKLLKECDPEDIASIFGRISGIPKLGMLREGLKLFISHFLLKSAQSQGSAELSERAQVATKALEARAAKLKL</sequence>
<keyword evidence="3" id="KW-0539">Nucleus</keyword>
<organism evidence="10 11">
    <name type="scientific">Takifugu flavidus</name>
    <name type="common">sansaifugu</name>
    <dbReference type="NCBI Taxonomy" id="433684"/>
    <lineage>
        <taxon>Eukaryota</taxon>
        <taxon>Metazoa</taxon>
        <taxon>Chordata</taxon>
        <taxon>Craniata</taxon>
        <taxon>Vertebrata</taxon>
        <taxon>Euteleostomi</taxon>
        <taxon>Actinopterygii</taxon>
        <taxon>Neopterygii</taxon>
        <taxon>Teleostei</taxon>
        <taxon>Neoteleostei</taxon>
        <taxon>Acanthomorphata</taxon>
        <taxon>Eupercaria</taxon>
        <taxon>Tetraodontiformes</taxon>
        <taxon>Tetradontoidea</taxon>
        <taxon>Tetraodontidae</taxon>
        <taxon>Takifugu</taxon>
    </lineage>
</organism>
<feature type="compositionally biased region" description="Basic and acidic residues" evidence="8">
    <location>
        <begin position="213"/>
        <end position="222"/>
    </location>
</feature>
<dbReference type="Gene3D" id="1.25.40.180">
    <property type="match status" value="1"/>
</dbReference>
<evidence type="ECO:0000256" key="2">
    <source>
        <dbReference type="ARBA" id="ARBA00006856"/>
    </source>
</evidence>
<reference evidence="10 11" key="1">
    <citation type="submission" date="2019-04" db="EMBL/GenBank/DDBJ databases">
        <title>Chromosome genome assembly for Takifugu flavidus.</title>
        <authorList>
            <person name="Xiao S."/>
        </authorList>
    </citation>
    <scope>NUCLEOTIDE SEQUENCE [LARGE SCALE GENOMIC DNA]</scope>
    <source>
        <strain evidence="10">HTHZ2018</strain>
        <tissue evidence="10">Muscle</tissue>
    </source>
</reference>
<dbReference type="InterPro" id="IPR016024">
    <property type="entry name" value="ARM-type_fold"/>
</dbReference>
<evidence type="ECO:0000259" key="9">
    <source>
        <dbReference type="PROSITE" id="PS51366"/>
    </source>
</evidence>
<comment type="subcellular location">
    <subcellularLocation>
        <location evidence="1">Nucleus</location>
        <location evidence="1">Nucleolus</location>
    </subcellularLocation>
</comment>
<comment type="function">
    <text evidence="4">Plays a role in targeting PPP1CA to the nucleolus.</text>
</comment>
<dbReference type="Proteomes" id="UP000324091">
    <property type="component" value="Chromosome 17"/>
</dbReference>
<dbReference type="InterPro" id="IPR003891">
    <property type="entry name" value="Initiation_fac_eIF4g_MI"/>
</dbReference>
<comment type="similarity">
    <text evidence="2">Belongs to the CWC22 family.</text>
</comment>
<dbReference type="GO" id="GO:0003723">
    <property type="term" value="F:RNA binding"/>
    <property type="evidence" value="ECO:0007669"/>
    <property type="project" value="InterPro"/>
</dbReference>
<feature type="region of interest" description="Disordered" evidence="8">
    <location>
        <begin position="31"/>
        <end position="158"/>
    </location>
</feature>
<feature type="domain" description="MI" evidence="9">
    <location>
        <begin position="625"/>
        <end position="741"/>
    </location>
</feature>
<evidence type="ECO:0000256" key="5">
    <source>
        <dbReference type="ARBA" id="ARBA00063784"/>
    </source>
</evidence>
<evidence type="ECO:0000256" key="4">
    <source>
        <dbReference type="ARBA" id="ARBA00054269"/>
    </source>
</evidence>
<evidence type="ECO:0000313" key="11">
    <source>
        <dbReference type="Proteomes" id="UP000324091"/>
    </source>
</evidence>
<feature type="compositionally biased region" description="Polar residues" evidence="8">
    <location>
        <begin position="76"/>
        <end position="91"/>
    </location>
</feature>
<dbReference type="GO" id="GO:0042274">
    <property type="term" value="P:ribosomal small subunit biogenesis"/>
    <property type="evidence" value="ECO:0007669"/>
    <property type="project" value="TreeGrafter"/>
</dbReference>
<keyword evidence="11" id="KW-1185">Reference proteome</keyword>
<dbReference type="PANTHER" id="PTHR18034:SF4">
    <property type="entry name" value="NUCLEOLAR MIF4G DOMAIN-CONTAINING PROTEIN 1"/>
    <property type="match status" value="1"/>
</dbReference>
<evidence type="ECO:0000256" key="1">
    <source>
        <dbReference type="ARBA" id="ARBA00004604"/>
    </source>
</evidence>
<dbReference type="GO" id="GO:0005730">
    <property type="term" value="C:nucleolus"/>
    <property type="evidence" value="ECO:0007669"/>
    <property type="project" value="UniProtKB-SubCell"/>
</dbReference>